<evidence type="ECO:0000313" key="2">
    <source>
        <dbReference type="EMBL" id="THG29565.1"/>
    </source>
</evidence>
<organism evidence="2 3">
    <name type="scientific">Naasia lichenicola</name>
    <dbReference type="NCBI Taxonomy" id="2565933"/>
    <lineage>
        <taxon>Bacteria</taxon>
        <taxon>Bacillati</taxon>
        <taxon>Actinomycetota</taxon>
        <taxon>Actinomycetes</taxon>
        <taxon>Micrococcales</taxon>
        <taxon>Microbacteriaceae</taxon>
        <taxon>Naasia</taxon>
    </lineage>
</organism>
<dbReference type="SUPFAM" id="SSF103473">
    <property type="entry name" value="MFS general substrate transporter"/>
    <property type="match status" value="1"/>
</dbReference>
<dbReference type="Proteomes" id="UP000309133">
    <property type="component" value="Unassembled WGS sequence"/>
</dbReference>
<dbReference type="OrthoDB" id="3238356at2"/>
<dbReference type="RefSeq" id="WP_136427894.1">
    <property type="nucleotide sequence ID" value="NZ_SSSM01000005.1"/>
</dbReference>
<dbReference type="AlphaFoldDB" id="A0A4S4FJX0"/>
<dbReference type="PANTHER" id="PTHR34989">
    <property type="entry name" value="PROTEIN HDED"/>
    <property type="match status" value="1"/>
</dbReference>
<protein>
    <submittedName>
        <fullName evidence="2">DUF308 domain-containing protein</fullName>
    </submittedName>
</protein>
<sequence length="189" mass="19532">MSILPSNSPLAVSIPGLRKVHRGQTIALAVIGVLLGLIGFFYPGATLLTVAIVFGSYLVAAGLFRIVASIIADNFLPAMRVISALMGLLTIAVGVLVLADPFTSLVVLAVFIGIGWIIDGIVDLVAGVRGAIRPRWFGFVSGVVSIAAGVVMFVLPIAGVGALVQIGSIFLIVVSVTTLLTLPRRTKTA</sequence>
<name>A0A4S4FJX0_9MICO</name>
<feature type="transmembrane region" description="Helical" evidence="1">
    <location>
        <begin position="105"/>
        <end position="125"/>
    </location>
</feature>
<evidence type="ECO:0000256" key="1">
    <source>
        <dbReference type="SAM" id="Phobius"/>
    </source>
</evidence>
<keyword evidence="3" id="KW-1185">Reference proteome</keyword>
<dbReference type="Pfam" id="PF03729">
    <property type="entry name" value="DUF308"/>
    <property type="match status" value="1"/>
</dbReference>
<keyword evidence="1" id="KW-0472">Membrane</keyword>
<evidence type="ECO:0000313" key="3">
    <source>
        <dbReference type="Proteomes" id="UP000309133"/>
    </source>
</evidence>
<keyword evidence="1" id="KW-1133">Transmembrane helix</keyword>
<accession>A0A4S4FJX0</accession>
<gene>
    <name evidence="2" type="ORF">E6C64_12825</name>
</gene>
<feature type="transmembrane region" description="Helical" evidence="1">
    <location>
        <begin position="48"/>
        <end position="68"/>
    </location>
</feature>
<dbReference type="PANTHER" id="PTHR34989:SF1">
    <property type="entry name" value="PROTEIN HDED"/>
    <property type="match status" value="1"/>
</dbReference>
<feature type="transmembrane region" description="Helical" evidence="1">
    <location>
        <begin position="80"/>
        <end position="99"/>
    </location>
</feature>
<feature type="transmembrane region" description="Helical" evidence="1">
    <location>
        <begin position="137"/>
        <end position="157"/>
    </location>
</feature>
<feature type="transmembrane region" description="Helical" evidence="1">
    <location>
        <begin position="25"/>
        <end position="42"/>
    </location>
</feature>
<proteinExistence type="predicted"/>
<comment type="caution">
    <text evidence="2">The sequence shown here is derived from an EMBL/GenBank/DDBJ whole genome shotgun (WGS) entry which is preliminary data.</text>
</comment>
<reference evidence="2 3" key="1">
    <citation type="submission" date="2019-04" db="EMBL/GenBank/DDBJ databases">
        <authorList>
            <person name="Jiang L."/>
        </authorList>
    </citation>
    <scope>NUCLEOTIDE SEQUENCE [LARGE SCALE GENOMIC DNA]</scope>
    <source>
        <strain evidence="2 3">YIM 131853</strain>
    </source>
</reference>
<dbReference type="EMBL" id="SSSM01000005">
    <property type="protein sequence ID" value="THG29565.1"/>
    <property type="molecule type" value="Genomic_DNA"/>
</dbReference>
<dbReference type="InterPro" id="IPR036259">
    <property type="entry name" value="MFS_trans_sf"/>
</dbReference>
<dbReference type="InterPro" id="IPR005325">
    <property type="entry name" value="DUF308_memb"/>
</dbReference>
<keyword evidence="1" id="KW-0812">Transmembrane</keyword>
<feature type="transmembrane region" description="Helical" evidence="1">
    <location>
        <begin position="163"/>
        <end position="182"/>
    </location>
</feature>
<dbReference type="GO" id="GO:0005886">
    <property type="term" value="C:plasma membrane"/>
    <property type="evidence" value="ECO:0007669"/>
    <property type="project" value="TreeGrafter"/>
</dbReference>
<dbReference type="InterPro" id="IPR052712">
    <property type="entry name" value="Acid_resist_chaperone_HdeD"/>
</dbReference>